<name>A0ABN9XVT8_9DINO</name>
<gene>
    <name evidence="1" type="ORF">PCOR1329_LOCUS80297</name>
</gene>
<feature type="non-terminal residue" evidence="1">
    <location>
        <position position="119"/>
    </location>
</feature>
<reference evidence="1" key="1">
    <citation type="submission" date="2023-10" db="EMBL/GenBank/DDBJ databases">
        <authorList>
            <person name="Chen Y."/>
            <person name="Shah S."/>
            <person name="Dougan E. K."/>
            <person name="Thang M."/>
            <person name="Chan C."/>
        </authorList>
    </citation>
    <scope>NUCLEOTIDE SEQUENCE [LARGE SCALE GENOMIC DNA]</scope>
</reference>
<evidence type="ECO:0000313" key="2">
    <source>
        <dbReference type="Proteomes" id="UP001189429"/>
    </source>
</evidence>
<dbReference type="Gene3D" id="2.60.120.620">
    <property type="entry name" value="q2cbj1_9rhob like domain"/>
    <property type="match status" value="1"/>
</dbReference>
<accession>A0ABN9XVT8</accession>
<dbReference type="EMBL" id="CAUYUJ010021369">
    <property type="protein sequence ID" value="CAK0904192.1"/>
    <property type="molecule type" value="Genomic_DNA"/>
</dbReference>
<comment type="caution">
    <text evidence="1">The sequence shown here is derived from an EMBL/GenBank/DDBJ whole genome shotgun (WGS) entry which is preliminary data.</text>
</comment>
<proteinExistence type="predicted"/>
<sequence>IRQPSLCRSPTVPSPSLGLTVRPERGAALLFFPARADGTPDPRTSHEARPAVDEKWIAQAPAVRGIRGGRAEAAAVGLWGAPSLPRLGAARKAGACWTREGAGDRARAAVVSTRLAPSE</sequence>
<dbReference type="Proteomes" id="UP001189429">
    <property type="component" value="Unassembled WGS sequence"/>
</dbReference>
<feature type="non-terminal residue" evidence="1">
    <location>
        <position position="1"/>
    </location>
</feature>
<protein>
    <submittedName>
        <fullName evidence="1">Uncharacterized protein</fullName>
    </submittedName>
</protein>
<evidence type="ECO:0000313" key="1">
    <source>
        <dbReference type="EMBL" id="CAK0904192.1"/>
    </source>
</evidence>
<keyword evidence="2" id="KW-1185">Reference proteome</keyword>
<organism evidence="1 2">
    <name type="scientific">Prorocentrum cordatum</name>
    <dbReference type="NCBI Taxonomy" id="2364126"/>
    <lineage>
        <taxon>Eukaryota</taxon>
        <taxon>Sar</taxon>
        <taxon>Alveolata</taxon>
        <taxon>Dinophyceae</taxon>
        <taxon>Prorocentrales</taxon>
        <taxon>Prorocentraceae</taxon>
        <taxon>Prorocentrum</taxon>
    </lineage>
</organism>